<evidence type="ECO:0000313" key="3">
    <source>
        <dbReference type="Proteomes" id="UP000242877"/>
    </source>
</evidence>
<comment type="caution">
    <text evidence="2">The sequence shown here is derived from an EMBL/GenBank/DDBJ whole genome shotgun (WGS) entry which is preliminary data.</text>
</comment>
<organism evidence="2 3">
    <name type="scientific">Ascosphaera apis ARSEF 7405</name>
    <dbReference type="NCBI Taxonomy" id="392613"/>
    <lineage>
        <taxon>Eukaryota</taxon>
        <taxon>Fungi</taxon>
        <taxon>Dikarya</taxon>
        <taxon>Ascomycota</taxon>
        <taxon>Pezizomycotina</taxon>
        <taxon>Eurotiomycetes</taxon>
        <taxon>Eurotiomycetidae</taxon>
        <taxon>Onygenales</taxon>
        <taxon>Ascosphaeraceae</taxon>
        <taxon>Ascosphaera</taxon>
    </lineage>
</organism>
<evidence type="ECO:0000256" key="1">
    <source>
        <dbReference type="SAM" id="MobiDB-lite"/>
    </source>
</evidence>
<dbReference type="VEuPathDB" id="FungiDB:AAP_01432"/>
<sequence>MLNWRLSRSYIPAREACLGRIHQRITSAPHRISTPRRNTSTSSQTEISPSPSSSSSISNSLPYSQSPPLPQSSQWQENTSSSEQQTPDPLPSKPNKKQQHRPRIRTTTPIRAPRNADEAPDGNDDGQLRLVPGYLLRPTKPGLLRYAMTNSLRERGVPKSEQDIQMEEQLERAFQQPILDSNYAHRDVEELDIPNRDIRNLNKVSLREAIQNAQTFEQLHDLLATRIKYDSQRKELVQSWSILDDKAHQIMNDIHSAIDFANPQSISFGETRKLELLMLINSAIACLNPKNLNRSDAEVRKGYLISMKLAASVFSPQALASSMALWKEQKPATMKLRNAFTYTIILRLLNRYDQLQWQGQVDHSQDEIMLEVLTGLNAAGERISDIVPGNSHVDLFNLAQWARDTTGIRALGEFAKLLGLLGNTTILHEARPILKEKTESEIPQVQKIAKDAAKLCVEACLKTGDYDLGIAFAEMLMGNTRLEQHLSKRLLLTLLLHDKDMILHKLIKARNGEDQFLHKQLQSVERRLCITWDNKKHQHIFAKGVGMWSDQDKSLVGAETERLRPQIAKLLEEVAYYGSSSSLDELAQLADTLNDVDGLCVSLGKSFIRYTRGQAIEFAWFPQLSPIEFSQPSPPTLPSIYGLLRTRPLPGKGLSHVDRTRHLIQVGYIGARKRSNKESQTLPKYTPTGHIVAWDRNEHVFVVMYVGKSYGTISPGAVPEIDQFENPLPFVMSDVDLLAMVRRPIEGKDEPELYQVMAKVDEKVDDRRRWEVDVDVCELS</sequence>
<proteinExistence type="predicted"/>
<dbReference type="OrthoDB" id="4442598at2759"/>
<dbReference type="EMBL" id="AZGZ01000004">
    <property type="protein sequence ID" value="KZZ95756.1"/>
    <property type="molecule type" value="Genomic_DNA"/>
</dbReference>
<accession>A0A168BUB1</accession>
<feature type="compositionally biased region" description="Low complexity" evidence="1">
    <location>
        <begin position="40"/>
        <end position="64"/>
    </location>
</feature>
<dbReference type="AlphaFoldDB" id="A0A168BUB1"/>
<reference evidence="2 3" key="1">
    <citation type="journal article" date="2016" name="Genome Biol. Evol.">
        <title>Divergent and convergent evolution of fungal pathogenicity.</title>
        <authorList>
            <person name="Shang Y."/>
            <person name="Xiao G."/>
            <person name="Zheng P."/>
            <person name="Cen K."/>
            <person name="Zhan S."/>
            <person name="Wang C."/>
        </authorList>
    </citation>
    <scope>NUCLEOTIDE SEQUENCE [LARGE SCALE GENOMIC DNA]</scope>
    <source>
        <strain evidence="2 3">ARSEF 7405</strain>
    </source>
</reference>
<gene>
    <name evidence="2" type="ORF">AAP_01432</name>
</gene>
<feature type="compositionally biased region" description="Polar residues" evidence="1">
    <location>
        <begin position="77"/>
        <end position="87"/>
    </location>
</feature>
<protein>
    <submittedName>
        <fullName evidence="2">Uncharacterized protein</fullName>
    </submittedName>
</protein>
<dbReference type="Proteomes" id="UP000242877">
    <property type="component" value="Unassembled WGS sequence"/>
</dbReference>
<evidence type="ECO:0000313" key="2">
    <source>
        <dbReference type="EMBL" id="KZZ95756.1"/>
    </source>
</evidence>
<name>A0A168BUB1_9EURO</name>
<feature type="compositionally biased region" description="Basic residues" evidence="1">
    <location>
        <begin position="94"/>
        <end position="104"/>
    </location>
</feature>
<feature type="region of interest" description="Disordered" evidence="1">
    <location>
        <begin position="26"/>
        <end position="129"/>
    </location>
</feature>
<keyword evidence="3" id="KW-1185">Reference proteome</keyword>